<sequence>MPAQGRRRIAIERRADLAGKTVERNVFGVEDAVAVFKMMHRAALFGFVLHFARRGRDFELGFLAAGGENEAGGEQ</sequence>
<organism evidence="1 2">
    <name type="scientific">Aquisalinus flavus</name>
    <dbReference type="NCBI Taxonomy" id="1526572"/>
    <lineage>
        <taxon>Bacteria</taxon>
        <taxon>Pseudomonadati</taxon>
        <taxon>Pseudomonadota</taxon>
        <taxon>Alphaproteobacteria</taxon>
        <taxon>Parvularculales</taxon>
        <taxon>Parvularculaceae</taxon>
        <taxon>Aquisalinus</taxon>
    </lineage>
</organism>
<evidence type="ECO:0000313" key="1">
    <source>
        <dbReference type="EMBL" id="GGC97650.1"/>
    </source>
</evidence>
<dbReference type="EMBL" id="BMGH01000001">
    <property type="protein sequence ID" value="GGC97650.1"/>
    <property type="molecule type" value="Genomic_DNA"/>
</dbReference>
<dbReference type="AlphaFoldDB" id="A0A8J2Y757"/>
<name>A0A8J2Y757_9PROT</name>
<accession>A0A8J2Y757</accession>
<dbReference type="Proteomes" id="UP000613582">
    <property type="component" value="Unassembled WGS sequence"/>
</dbReference>
<protein>
    <submittedName>
        <fullName evidence="1">Uncharacterized protein</fullName>
    </submittedName>
</protein>
<gene>
    <name evidence="1" type="ORF">GCM10011342_03220</name>
</gene>
<evidence type="ECO:0000313" key="2">
    <source>
        <dbReference type="Proteomes" id="UP000613582"/>
    </source>
</evidence>
<proteinExistence type="predicted"/>
<reference evidence="1" key="2">
    <citation type="submission" date="2020-09" db="EMBL/GenBank/DDBJ databases">
        <authorList>
            <person name="Sun Q."/>
            <person name="Zhou Y."/>
        </authorList>
    </citation>
    <scope>NUCLEOTIDE SEQUENCE</scope>
    <source>
        <strain evidence="1">CGMCC 1.12921</strain>
    </source>
</reference>
<reference evidence="1" key="1">
    <citation type="journal article" date="2014" name="Int. J. Syst. Evol. Microbiol.">
        <title>Complete genome sequence of Corynebacterium casei LMG S-19264T (=DSM 44701T), isolated from a smear-ripened cheese.</title>
        <authorList>
            <consortium name="US DOE Joint Genome Institute (JGI-PGF)"/>
            <person name="Walter F."/>
            <person name="Albersmeier A."/>
            <person name="Kalinowski J."/>
            <person name="Ruckert C."/>
        </authorList>
    </citation>
    <scope>NUCLEOTIDE SEQUENCE</scope>
    <source>
        <strain evidence="1">CGMCC 1.12921</strain>
    </source>
</reference>
<comment type="caution">
    <text evidence="1">The sequence shown here is derived from an EMBL/GenBank/DDBJ whole genome shotgun (WGS) entry which is preliminary data.</text>
</comment>
<keyword evidence="2" id="KW-1185">Reference proteome</keyword>